<dbReference type="InterPro" id="IPR000157">
    <property type="entry name" value="TIR_dom"/>
</dbReference>
<dbReference type="EnsemblPlants" id="Bra027598.1">
    <property type="protein sequence ID" value="Bra027598.1-P"/>
    <property type="gene ID" value="Bra027598"/>
</dbReference>
<protein>
    <recommendedName>
        <fullName evidence="1">ADP-ribosyl cyclase/cyclic ADP-ribose hydrolase</fullName>
        <ecNumber evidence="1">3.2.2.6</ecNumber>
    </recommendedName>
</protein>
<feature type="region of interest" description="Disordered" evidence="8">
    <location>
        <begin position="2193"/>
        <end position="2219"/>
    </location>
</feature>
<dbReference type="SMART" id="SM00255">
    <property type="entry name" value="TIR"/>
    <property type="match status" value="1"/>
</dbReference>
<dbReference type="Gene3D" id="1.10.8.430">
    <property type="entry name" value="Helical domain of apoptotic protease-activating factors"/>
    <property type="match status" value="2"/>
</dbReference>
<dbReference type="STRING" id="51351.M4EFN6"/>
<dbReference type="InterPro" id="IPR002182">
    <property type="entry name" value="NB-ARC"/>
</dbReference>
<dbReference type="InParanoid" id="M4EFN6"/>
<evidence type="ECO:0000256" key="3">
    <source>
        <dbReference type="ARBA" id="ARBA00022737"/>
    </source>
</evidence>
<dbReference type="Pfam" id="PF20160">
    <property type="entry name" value="C-JID"/>
    <property type="match status" value="1"/>
</dbReference>
<feature type="domain" description="TIR" evidence="9">
    <location>
        <begin position="5"/>
        <end position="140"/>
    </location>
</feature>
<dbReference type="FunFam" id="1.10.8.430:FF:000002">
    <property type="entry name" value="Disease resistance protein (TIR-NBS-LRR class)"/>
    <property type="match status" value="1"/>
</dbReference>
<evidence type="ECO:0000256" key="2">
    <source>
        <dbReference type="ARBA" id="ARBA00022614"/>
    </source>
</evidence>
<feature type="domain" description="TIR" evidence="9">
    <location>
        <begin position="1165"/>
        <end position="1329"/>
    </location>
</feature>
<evidence type="ECO:0000256" key="8">
    <source>
        <dbReference type="SAM" id="MobiDB-lite"/>
    </source>
</evidence>
<dbReference type="SUPFAM" id="SSF52540">
    <property type="entry name" value="P-loop containing nucleoside triphosphate hydrolases"/>
    <property type="match status" value="2"/>
</dbReference>
<organism evidence="10 11">
    <name type="scientific">Brassica campestris</name>
    <name type="common">Field mustard</name>
    <dbReference type="NCBI Taxonomy" id="3711"/>
    <lineage>
        <taxon>Eukaryota</taxon>
        <taxon>Viridiplantae</taxon>
        <taxon>Streptophyta</taxon>
        <taxon>Embryophyta</taxon>
        <taxon>Tracheophyta</taxon>
        <taxon>Spermatophyta</taxon>
        <taxon>Magnoliopsida</taxon>
        <taxon>eudicotyledons</taxon>
        <taxon>Gunneridae</taxon>
        <taxon>Pentapetalae</taxon>
        <taxon>rosids</taxon>
        <taxon>malvids</taxon>
        <taxon>Brassicales</taxon>
        <taxon>Brassicaceae</taxon>
        <taxon>Brassiceae</taxon>
        <taxon>Brassica</taxon>
    </lineage>
</organism>
<dbReference type="FunCoup" id="M4EFN6">
    <property type="interactions" value="219"/>
</dbReference>
<evidence type="ECO:0000256" key="4">
    <source>
        <dbReference type="ARBA" id="ARBA00022801"/>
    </source>
</evidence>
<dbReference type="Pfam" id="PF00931">
    <property type="entry name" value="NB-ARC"/>
    <property type="match status" value="2"/>
</dbReference>
<dbReference type="InterPro" id="IPR011713">
    <property type="entry name" value="Leu-rich_rpt_3"/>
</dbReference>
<dbReference type="Pfam" id="PF01582">
    <property type="entry name" value="TIR"/>
    <property type="match status" value="2"/>
</dbReference>
<evidence type="ECO:0000256" key="5">
    <source>
        <dbReference type="ARBA" id="ARBA00022821"/>
    </source>
</evidence>
<dbReference type="Pfam" id="PF23282">
    <property type="entry name" value="WHD_ROQ1"/>
    <property type="match status" value="2"/>
</dbReference>
<name>M4EFN6_BRACM</name>
<dbReference type="SUPFAM" id="SSF52058">
    <property type="entry name" value="L domain-like"/>
    <property type="match status" value="2"/>
</dbReference>
<dbReference type="Gramene" id="Bra027598.1">
    <property type="protein sequence ID" value="Bra027598.1-P"/>
    <property type="gene ID" value="Bra027598"/>
</dbReference>
<dbReference type="InterPro" id="IPR003593">
    <property type="entry name" value="AAA+_ATPase"/>
</dbReference>
<dbReference type="PROSITE" id="PS50104">
    <property type="entry name" value="TIR"/>
    <property type="match status" value="2"/>
</dbReference>
<reference evidence="10 11" key="2">
    <citation type="journal article" date="2018" name="Hortic Res">
        <title>Improved Brassica rapa reference genome by single-molecule sequencing and chromosome conformation capture technologies.</title>
        <authorList>
            <person name="Zhang L."/>
            <person name="Cai X."/>
            <person name="Wu J."/>
            <person name="Liu M."/>
            <person name="Grob S."/>
            <person name="Cheng F."/>
            <person name="Liang J."/>
            <person name="Cai C."/>
            <person name="Liu Z."/>
            <person name="Liu B."/>
            <person name="Wang F."/>
            <person name="Li S."/>
            <person name="Liu F."/>
            <person name="Li X."/>
            <person name="Cheng L."/>
            <person name="Yang W."/>
            <person name="Li M.H."/>
            <person name="Grossniklaus U."/>
            <person name="Zheng H."/>
            <person name="Wang X."/>
        </authorList>
    </citation>
    <scope>NUCLEOTIDE SEQUENCE [LARGE SCALE GENOMIC DNA]</scope>
    <source>
        <strain evidence="10 11">cv. Chiifu-401-42</strain>
    </source>
</reference>
<dbReference type="InterPro" id="IPR027417">
    <property type="entry name" value="P-loop_NTPase"/>
</dbReference>
<evidence type="ECO:0000259" key="9">
    <source>
        <dbReference type="PROSITE" id="PS50104"/>
    </source>
</evidence>
<sequence length="2219" mass="251297">MTDCEKAERFVYISCVDEVRYSFVSHLSDALRRNVISSVFVDSGDLLSVEAQGKVERAKVSVVVLPANRQVCLEKLEKVLNCQRNKEQVMIPVLYGDSKLHGEWLSAMNLRGLSPVFQSRNDCSDSKLVEKIVRNVNEKLLYMGRIGMSWKLQEIENMVNKQPLGIRGVGIWGMPGIGKTELAKAVFDQVSGGFDACCFIEDYDKAFHENRLFRILVEQLMKDQPGNSGSITKKRLRRDKLMNKRVLVVLDDVRNPLLAESFLEDFEWFGPESLIIITSRDKQVFRLCRINQIYEVQGLNEKEAFQLFMLCASRNNMAEQSLHEDKVVMEVIKYANGNPLALSIYGGALKGKETPKDMETAFLELKDRPPCKLVDAIKRTYDTLNDSEKNIFLDIACFFQGENVDYVMQLLEGCGFSPHVGIDSLIEKCLVAITENRVRMCNFTQDVGRYIITKGATVQIEKRSRLWEPQSIKDLLEDNEDTENGEPNVTVKFAQDTEELEGIYLDTSNLSFDIKPAAFENMFNLRLLKIYCSNPETHPVISFPRGFLHSLPDELRLFHWENYPLQSFPQKFDPRNLVEINMPYSQLKKLWGGTKNLETLKTIKLCHSTQLVDIDDILKAPSLESIDLQGCTKLQTFPPSGQLLHLRVVNLSGCTEIKNFPEVPPNIEKLHLQATSIRNLPLSVDKPKGGELVNFVAELSGLSDALKLERLSSLEKSSSSSRDVDKLSCLELKDCSRLKSLPNMFDLQFLKVLDLSGCSELETIQGFPRNLKELYLTGTAVRELSQLPQSLELLNAYGCASLESIRLDSTQLPMHYSFSNCFKLSPQVVNQFLVKALANAKHMPREHPQEFDKDLAFSFCAPSHANQDSTLDLQPGSSVMIWLTPSWRSTLVGFVMQVEVAFSKDYYPATGFGIKCICRWKNKEGRSHKIEKNLHCWAPGKAVIKDHMLVFCDVKMRPTIDEGNDPYILADLVVFEFYPVDNQSIRLDYSFTVERCGVYVITAATGNTSLESISPVLSLDPVELSDDETEKALGASYDPTGNASLENISSALTFDSMDISWNPREELIRASYDDLQEIDRALFRYVVYLFNDDDIDLVEVEPLVACIDLNVSSRLKVLAKKHLLRVSSNGVIGMLPMGKEILHRVSIGCSEEDSEKISVASSGCWKYDVFLSFSSQDVRKSFLSHLLKAFISKGITMFIDNEIFRRQAISPEVLQAIRESSILIVVFSRDYASSSWLLGELAEIAKSRKELSQIVIPVFYYVDPWHVKTQAGDFGRQFGQTCKKQTEDEKQRWCQALTNIADILGISFKNWDNEADMAETIANDVSSKLNITEPGVFGEFVGIEDHISKMNTLLSLESDEVRMVGIWGPSGIGKTDIARALSTQLAHRFRRTVFVDVSFVYRRLDGYCTYYPNYYGEEVHLQTQFLSEVLGQKYIKVGLGHLCMVREKLKDERVLIILDDAEEQVRLLDALVGQTEWFCSGSRIIVIAQDIGLLKSYGIDDTYNVDLPSQKEALQMFCQSAFRQNYPPDGFMEIAVKVVETVGNLPLGLKVLGSYLRGRDKTELVGTLTQITDSLDGKMEMILRVAYDSLSDRDDKIIYLHIACLFNHDTVEYVTWLLSDTYLGVVCRLKSLAEKSFIHITENGNITMHHLQQNLGREIVRDAFIYSPGKRQFLVDSEDILDVFQDNTGTESVLGISLDISELDHELSISERGFSGMTNLRFLKFYTNLGNKEAKKEVNVHLPHGLDYLCPKLRLLHWEAFPMRCMPSHFFPENLVVLVMEASKLEKLWNEAQPLRSLKCMSLRCSLNLREIPDLSHATSLEKLDLRGCSSLTELPSSIWNLHKLKDLDMGYCTHLMTLPTGINLESLHCLNLNGCSRLTDFPEISRSISDLYLDGTAIEEVPWWIEKISGLSHLSMNGCNKLNKISANISKLKFLVEIDFSNCESLTEDSWQNHPKEISTSLTSVNMSGNSFQRLPDTWTSIQPKDLIFHSCINLVSLPELPTSLFRLTANNCDSLESLHWSFSYPAAAFQFINCFNLDHHARELILQSDCAYAILPGEELPAHFTHRAAGSVLTISLPRSSLSKRFPSFKACIMIESRSGSFRFGVVRPFKGGRDKMYYSCLTNTPSTRNHLIVFHCEFSPDDVNDSRADLSYSDVQFEFECLDLRKELIKIKECGIQLLEVSTSADESDKIFETEPGYDTEESDVEDIGSSKRMRV</sequence>
<dbReference type="InterPro" id="IPR032675">
    <property type="entry name" value="LRR_dom_sf"/>
</dbReference>
<dbReference type="KEGG" id="brp:103839134"/>
<evidence type="ECO:0000313" key="10">
    <source>
        <dbReference type="EnsemblPlants" id="Bra027598.1-P"/>
    </source>
</evidence>
<keyword evidence="3" id="KW-0677">Repeat</keyword>
<dbReference type="InterPro" id="IPR045344">
    <property type="entry name" value="C-JID"/>
</dbReference>
<dbReference type="HOGENOM" id="CLU_001561_0_3_1"/>
<dbReference type="RefSeq" id="XP_009113874.1">
    <property type="nucleotide sequence ID" value="XM_009115626.2"/>
</dbReference>
<dbReference type="Gene3D" id="3.80.10.10">
    <property type="entry name" value="Ribonuclease Inhibitor"/>
    <property type="match status" value="4"/>
</dbReference>
<reference evidence="10 11" key="1">
    <citation type="journal article" date="2011" name="Nat. Genet.">
        <title>The genome of the mesopolyploid crop species Brassica rapa.</title>
        <authorList>
            <consortium name="Brassica rapa Genome Sequencing Project Consortium"/>
            <person name="Wang X."/>
            <person name="Wang H."/>
            <person name="Wang J."/>
            <person name="Sun R."/>
            <person name="Wu J."/>
            <person name="Liu S."/>
            <person name="Bai Y."/>
            <person name="Mun J.H."/>
            <person name="Bancroft I."/>
            <person name="Cheng F."/>
            <person name="Huang S."/>
            <person name="Li X."/>
            <person name="Hua W."/>
            <person name="Wang J."/>
            <person name="Wang X."/>
            <person name="Freeling M."/>
            <person name="Pires J.C."/>
            <person name="Paterson A.H."/>
            <person name="Chalhoub B."/>
            <person name="Wang B."/>
            <person name="Hayward A."/>
            <person name="Sharpe A.G."/>
            <person name="Park B.S."/>
            <person name="Weisshaar B."/>
            <person name="Liu B."/>
            <person name="Li B."/>
            <person name="Liu B."/>
            <person name="Tong C."/>
            <person name="Song C."/>
            <person name="Duran C."/>
            <person name="Peng C."/>
            <person name="Geng C."/>
            <person name="Koh C."/>
            <person name="Lin C."/>
            <person name="Edwards D."/>
            <person name="Mu D."/>
            <person name="Shen D."/>
            <person name="Soumpourou E."/>
            <person name="Li F."/>
            <person name="Fraser F."/>
            <person name="Conant G."/>
            <person name="Lassalle G."/>
            <person name="King G.J."/>
            <person name="Bonnema G."/>
            <person name="Tang H."/>
            <person name="Wang H."/>
            <person name="Belcram H."/>
            <person name="Zhou H."/>
            <person name="Hirakawa H."/>
            <person name="Abe H."/>
            <person name="Guo H."/>
            <person name="Wang H."/>
            <person name="Jin H."/>
            <person name="Parkin I.A."/>
            <person name="Batley J."/>
            <person name="Kim J.S."/>
            <person name="Just J."/>
            <person name="Li J."/>
            <person name="Xu J."/>
            <person name="Deng J."/>
            <person name="Kim J.A."/>
            <person name="Li J."/>
            <person name="Yu J."/>
            <person name="Meng J."/>
            <person name="Wang J."/>
            <person name="Min J."/>
            <person name="Poulain J."/>
            <person name="Wang J."/>
            <person name="Hatakeyama K."/>
            <person name="Wu K."/>
            <person name="Wang L."/>
            <person name="Fang L."/>
            <person name="Trick M."/>
            <person name="Links M.G."/>
            <person name="Zhao M."/>
            <person name="Jin M."/>
            <person name="Ramchiary N."/>
            <person name="Drou N."/>
            <person name="Berkman P.J."/>
            <person name="Cai Q."/>
            <person name="Huang Q."/>
            <person name="Li R."/>
            <person name="Tabata S."/>
            <person name="Cheng S."/>
            <person name="Zhang S."/>
            <person name="Zhang S."/>
            <person name="Huang S."/>
            <person name="Sato S."/>
            <person name="Sun S."/>
            <person name="Kwon S.J."/>
            <person name="Choi S.R."/>
            <person name="Lee T.H."/>
            <person name="Fan W."/>
            <person name="Zhao X."/>
            <person name="Tan X."/>
            <person name="Xu X."/>
            <person name="Wang Y."/>
            <person name="Qiu Y."/>
            <person name="Yin Y."/>
            <person name="Li Y."/>
            <person name="Du Y."/>
            <person name="Liao Y."/>
            <person name="Lim Y."/>
            <person name="Narusaka Y."/>
            <person name="Wang Y."/>
            <person name="Wang Z."/>
            <person name="Li Z."/>
            <person name="Wang Z."/>
            <person name="Xiong Z."/>
            <person name="Zhang Z."/>
        </authorList>
    </citation>
    <scope>NUCLEOTIDE SEQUENCE [LARGE SCALE GENOMIC DNA]</scope>
    <source>
        <strain evidence="10 11">cv. Chiifu-401-42</strain>
    </source>
</reference>
<dbReference type="EC" id="3.2.2.6" evidence="1"/>
<dbReference type="GeneID" id="103839134"/>
<dbReference type="eggNOG" id="ENOG502QWPX">
    <property type="taxonomic scope" value="Eukaryota"/>
</dbReference>
<comment type="catalytic activity">
    <reaction evidence="7">
        <text>NAD(+) + H2O = ADP-D-ribose + nicotinamide + H(+)</text>
        <dbReference type="Rhea" id="RHEA:16301"/>
        <dbReference type="ChEBI" id="CHEBI:15377"/>
        <dbReference type="ChEBI" id="CHEBI:15378"/>
        <dbReference type="ChEBI" id="CHEBI:17154"/>
        <dbReference type="ChEBI" id="CHEBI:57540"/>
        <dbReference type="ChEBI" id="CHEBI:57967"/>
        <dbReference type="EC" id="3.2.2.6"/>
    </reaction>
    <physiologicalReaction direction="left-to-right" evidence="7">
        <dbReference type="Rhea" id="RHEA:16302"/>
    </physiologicalReaction>
</comment>
<proteinExistence type="predicted"/>
<accession>M4EFN6</accession>
<dbReference type="FunFam" id="3.80.10.10:FF:001535">
    <property type="entry name" value="Disease resistance protein RRS1B"/>
    <property type="match status" value="1"/>
</dbReference>
<dbReference type="GO" id="GO:0061809">
    <property type="term" value="F:NAD+ nucleosidase activity, cyclic ADP-ribose generating"/>
    <property type="evidence" value="ECO:0007669"/>
    <property type="project" value="UniProtKB-EC"/>
</dbReference>
<dbReference type="SUPFAM" id="SSF52200">
    <property type="entry name" value="Toll/Interleukin receptor TIR domain"/>
    <property type="match status" value="2"/>
</dbReference>
<dbReference type="GO" id="GO:0007165">
    <property type="term" value="P:signal transduction"/>
    <property type="evidence" value="ECO:0007669"/>
    <property type="project" value="InterPro"/>
</dbReference>
<dbReference type="Gene3D" id="3.40.50.300">
    <property type="entry name" value="P-loop containing nucleotide triphosphate hydrolases"/>
    <property type="match status" value="2"/>
</dbReference>
<reference evidence="10" key="3">
    <citation type="submission" date="2023-03" db="UniProtKB">
        <authorList>
            <consortium name="EnsemblPlants"/>
        </authorList>
    </citation>
    <scope>IDENTIFICATION</scope>
    <source>
        <strain evidence="10">cv. Chiifu-401-42</strain>
    </source>
</reference>
<dbReference type="SMR" id="M4EFN6"/>
<evidence type="ECO:0000256" key="1">
    <source>
        <dbReference type="ARBA" id="ARBA00011982"/>
    </source>
</evidence>
<dbReference type="InterPro" id="IPR058192">
    <property type="entry name" value="WHD_ROQ1-like"/>
</dbReference>
<keyword evidence="11" id="KW-1185">Reference proteome</keyword>
<dbReference type="FunFam" id="3.40.50.10140:FF:000007">
    <property type="entry name" value="Disease resistance protein (TIR-NBS-LRR class)"/>
    <property type="match status" value="1"/>
</dbReference>
<dbReference type="GO" id="GO:0006952">
    <property type="term" value="P:defense response"/>
    <property type="evidence" value="ECO:0007669"/>
    <property type="project" value="UniProtKB-KW"/>
</dbReference>
<dbReference type="InterPro" id="IPR036390">
    <property type="entry name" value="WH_DNA-bd_sf"/>
</dbReference>
<dbReference type="OrthoDB" id="1066808at2759"/>
<dbReference type="Pfam" id="PF07725">
    <property type="entry name" value="LRR_3"/>
    <property type="match status" value="1"/>
</dbReference>
<dbReference type="InterPro" id="IPR044974">
    <property type="entry name" value="Disease_R_plants"/>
</dbReference>
<evidence type="ECO:0000313" key="11">
    <source>
        <dbReference type="Proteomes" id="UP000011750"/>
    </source>
</evidence>
<dbReference type="SUPFAM" id="SSF46785">
    <property type="entry name" value="Winged helix' DNA-binding domain"/>
    <property type="match status" value="1"/>
</dbReference>
<dbReference type="InterPro" id="IPR042197">
    <property type="entry name" value="Apaf_helical"/>
</dbReference>
<dbReference type="Proteomes" id="UP000011750">
    <property type="component" value="Chromosome A09"/>
</dbReference>
<keyword evidence="5" id="KW-0611">Plant defense</keyword>
<dbReference type="PRINTS" id="PR00364">
    <property type="entry name" value="DISEASERSIST"/>
</dbReference>
<dbReference type="GO" id="GO:0043531">
    <property type="term" value="F:ADP binding"/>
    <property type="evidence" value="ECO:0007669"/>
    <property type="project" value="InterPro"/>
</dbReference>
<feature type="compositionally biased region" description="Acidic residues" evidence="8">
    <location>
        <begin position="2199"/>
        <end position="2210"/>
    </location>
</feature>
<keyword evidence="4" id="KW-0378">Hydrolase</keyword>
<keyword evidence="2" id="KW-0433">Leucine-rich repeat</keyword>
<dbReference type="SMART" id="SM00382">
    <property type="entry name" value="AAA"/>
    <property type="match status" value="2"/>
</dbReference>
<dbReference type="FunFam" id="3.80.10.10:FF:000386">
    <property type="entry name" value="Disease resistance protein RPS4"/>
    <property type="match status" value="1"/>
</dbReference>
<evidence type="ECO:0000256" key="7">
    <source>
        <dbReference type="ARBA" id="ARBA00047304"/>
    </source>
</evidence>
<evidence type="ECO:0000256" key="6">
    <source>
        <dbReference type="ARBA" id="ARBA00023027"/>
    </source>
</evidence>
<keyword evidence="6" id="KW-0520">NAD</keyword>
<dbReference type="PANTHER" id="PTHR11017">
    <property type="entry name" value="LEUCINE-RICH REPEAT-CONTAINING PROTEIN"/>
    <property type="match status" value="1"/>
</dbReference>
<dbReference type="Gene3D" id="3.40.50.10140">
    <property type="entry name" value="Toll/interleukin-1 receptor homology (TIR) domain"/>
    <property type="match status" value="2"/>
</dbReference>
<dbReference type="PANTHER" id="PTHR11017:SF442">
    <property type="entry name" value="ADP-RIBOSYL CYCLASE_CYCLIC ADP-RIBOSE HYDROLASE"/>
    <property type="match status" value="1"/>
</dbReference>
<dbReference type="InterPro" id="IPR035897">
    <property type="entry name" value="Toll_tir_struct_dom_sf"/>
</dbReference>
<dbReference type="OMA" id="CWAPGKA"/>